<dbReference type="RefSeq" id="WP_207008013.1">
    <property type="nucleotide sequence ID" value="NZ_CP022295.1"/>
</dbReference>
<dbReference type="EMBL" id="AB244528">
    <property type="protein sequence ID" value="BAE79500.1"/>
    <property type="molecule type" value="Genomic_DNA"/>
</dbReference>
<organism evidence="1">
    <name type="scientific">Nocardioides aromaticivorans</name>
    <dbReference type="NCBI Taxonomy" id="200618"/>
    <lineage>
        <taxon>Bacteria</taxon>
        <taxon>Bacillati</taxon>
        <taxon>Actinomycetota</taxon>
        <taxon>Actinomycetes</taxon>
        <taxon>Propionibacteriales</taxon>
        <taxon>Nocardioidaceae</taxon>
        <taxon>Nocardioides</taxon>
    </lineage>
</organism>
<gene>
    <name evidence="1" type="primary">carBa</name>
</gene>
<sequence>MSVPELNRLLEDALVREAAWDAVSRLDPQHLSQYDLDFSDIAVLETPDPGKLAAFGVHPMLAMWGSFMRNPDFSAGMSAGEYFVDQGKDAS</sequence>
<reference evidence="1" key="1">
    <citation type="journal article" date="2006" name="Appl. Environ. Microbiol.">
        <title>Characterization of novel carbazole catabolism genes from gram-positive carbazole degrader Nocardioides aromaticivorans IC177.</title>
        <authorList>
            <person name="Inoue K."/>
            <person name="Habe H."/>
            <person name="Yamane H."/>
            <person name="Nojiri H."/>
        </authorList>
    </citation>
    <scope>NUCLEOTIDE SEQUENCE</scope>
    <source>
        <strain evidence="1">IC177</strain>
    </source>
</reference>
<dbReference type="CDD" id="cd07321">
    <property type="entry name" value="Extradiol_Dioxygenase_3A_like"/>
    <property type="match status" value="1"/>
</dbReference>
<accession>Q2HWH8</accession>
<evidence type="ECO:0000313" key="1">
    <source>
        <dbReference type="EMBL" id="BAE79500.1"/>
    </source>
</evidence>
<dbReference type="AlphaFoldDB" id="Q2HWH8"/>
<name>Q2HWH8_9ACTN</name>
<proteinExistence type="predicted"/>
<protein>
    <submittedName>
        <fullName evidence="1">Small subunit of meta-cleavage enzyme</fullName>
    </submittedName>
</protein>